<gene>
    <name evidence="2" type="ORF">AX13_09720</name>
</gene>
<dbReference type="Proteomes" id="UP000020766">
    <property type="component" value="Unassembled WGS sequence"/>
</dbReference>
<protein>
    <recommendedName>
        <fullName evidence="1">DUF2460 domain-containing protein</fullName>
    </recommendedName>
</protein>
<sequence>MDRSDMAFFDAIFPERISREAEGGPRFLTSKAYASGGQRITNRDATYPKHEYSIAHPPRAQADFEALRAFFYVVGGDADAFRFKDWSDFRGRVDNTTATPVAGVANTWQLCRTYTFGSRQFIRPIYKLAAGCQVIRVRDGVETVLTAAPDVSTGRVVIAGHAAGDVYRWSGEFHVPVAFKDPAAVWRVLGGHKLITEWSGIELEEVRL</sequence>
<dbReference type="PATRIC" id="fig|1457173.3.peg.3351"/>
<name>A0A014NH84_9BURK</name>
<dbReference type="EMBL" id="JBOK01000027">
    <property type="protein sequence ID" value="EXU78758.1"/>
    <property type="molecule type" value="Genomic_DNA"/>
</dbReference>
<feature type="domain" description="DUF2460" evidence="1">
    <location>
        <begin position="10"/>
        <end position="187"/>
    </location>
</feature>
<reference evidence="2 3" key="1">
    <citation type="submission" date="2014-01" db="EMBL/GenBank/DDBJ databases">
        <title>Interspecies Systems Biology Uncovers Metabolites Affecting C. elegans Gene Expression and Life History Traits.</title>
        <authorList>
            <person name="Watson E."/>
            <person name="Macneil L.T."/>
            <person name="Ritter A.D."/>
            <person name="Yilmaz L.S."/>
            <person name="Rosebrock A.P."/>
            <person name="Caudy A.A."/>
            <person name="Walhout A.J."/>
        </authorList>
    </citation>
    <scope>NUCLEOTIDE SEQUENCE [LARGE SCALE GENOMIC DNA]</scope>
    <source>
        <strain evidence="2 3">DA1877</strain>
    </source>
</reference>
<accession>A0A014NH84</accession>
<proteinExistence type="predicted"/>
<keyword evidence="3" id="KW-1185">Reference proteome</keyword>
<evidence type="ECO:0000259" key="1">
    <source>
        <dbReference type="Pfam" id="PF09343"/>
    </source>
</evidence>
<dbReference type="AlphaFoldDB" id="A0A014NH84"/>
<organism evidence="2 3">
    <name type="scientific">Comamonas aquatica DA1877</name>
    <dbReference type="NCBI Taxonomy" id="1457173"/>
    <lineage>
        <taxon>Bacteria</taxon>
        <taxon>Pseudomonadati</taxon>
        <taxon>Pseudomonadota</taxon>
        <taxon>Betaproteobacteria</taxon>
        <taxon>Burkholderiales</taxon>
        <taxon>Comamonadaceae</taxon>
        <taxon>Comamonas</taxon>
    </lineage>
</organism>
<dbReference type="InterPro" id="IPR011740">
    <property type="entry name" value="DUF2460"/>
</dbReference>
<evidence type="ECO:0000313" key="2">
    <source>
        <dbReference type="EMBL" id="EXU78758.1"/>
    </source>
</evidence>
<evidence type="ECO:0000313" key="3">
    <source>
        <dbReference type="Proteomes" id="UP000020766"/>
    </source>
</evidence>
<dbReference type="Pfam" id="PF09343">
    <property type="entry name" value="DUF2460"/>
    <property type="match status" value="1"/>
</dbReference>
<comment type="caution">
    <text evidence="2">The sequence shown here is derived from an EMBL/GenBank/DDBJ whole genome shotgun (WGS) entry which is preliminary data.</text>
</comment>